<comment type="caution">
    <text evidence="1">The sequence shown here is derived from an EMBL/GenBank/DDBJ whole genome shotgun (WGS) entry which is preliminary data.</text>
</comment>
<name>A0A7X3MJM7_9FIRM</name>
<protein>
    <submittedName>
        <fullName evidence="1">DUF2442 domain-containing protein</fullName>
    </submittedName>
</protein>
<dbReference type="InterPro" id="IPR036782">
    <property type="entry name" value="NE0471-like_N"/>
</dbReference>
<dbReference type="AlphaFoldDB" id="A0A7X3MJM7"/>
<proteinExistence type="predicted"/>
<sequence length="91" mass="10593">MFPKVVQVIPMRDYSVYVYFEDGKIVYYDMLQMIEKEAFCCLKDVELFMDRCTVMNDTLAWDISGNWDNTTCLDIDPDTLYALPLAKDAIA</sequence>
<dbReference type="Gene3D" id="3.30.2020.10">
    <property type="entry name" value="NE0471-like N-terminal domain"/>
    <property type="match status" value="1"/>
</dbReference>
<evidence type="ECO:0000313" key="1">
    <source>
        <dbReference type="EMBL" id="MXP77462.1"/>
    </source>
</evidence>
<organism evidence="1 2">
    <name type="scientific">Sporofaciens musculi</name>
    <dbReference type="NCBI Taxonomy" id="2681861"/>
    <lineage>
        <taxon>Bacteria</taxon>
        <taxon>Bacillati</taxon>
        <taxon>Bacillota</taxon>
        <taxon>Clostridia</taxon>
        <taxon>Lachnospirales</taxon>
        <taxon>Lachnospiraceae</taxon>
        <taxon>Sporofaciens</taxon>
    </lineage>
</organism>
<dbReference type="RefSeq" id="WP_159752819.1">
    <property type="nucleotide sequence ID" value="NZ_CATIYY010000294.1"/>
</dbReference>
<evidence type="ECO:0000313" key="2">
    <source>
        <dbReference type="Proteomes" id="UP000460412"/>
    </source>
</evidence>
<reference evidence="1 2" key="1">
    <citation type="submission" date="2019-12" db="EMBL/GenBank/DDBJ databases">
        <title>Sporaefaciens musculi gen. nov., sp. nov., a novel bacterium isolated from the caecum of an obese mouse.</title>
        <authorList>
            <person name="Rasmussen T.S."/>
            <person name="Streidl T."/>
            <person name="Hitch T.C.A."/>
            <person name="Wortmann E."/>
            <person name="Deptula P."/>
            <person name="Hansen M."/>
            <person name="Nielsen D.S."/>
            <person name="Clavel T."/>
            <person name="Vogensen F.K."/>
        </authorList>
    </citation>
    <scope>NUCLEOTIDE SEQUENCE [LARGE SCALE GENOMIC DNA]</scope>
    <source>
        <strain evidence="1 2">WCA-9-b2</strain>
    </source>
</reference>
<dbReference type="InterPro" id="IPR018841">
    <property type="entry name" value="DUF2442"/>
</dbReference>
<dbReference type="EMBL" id="WUQX01000001">
    <property type="protein sequence ID" value="MXP77462.1"/>
    <property type="molecule type" value="Genomic_DNA"/>
</dbReference>
<dbReference type="SUPFAM" id="SSF143880">
    <property type="entry name" value="NE0471 N-terminal domain-like"/>
    <property type="match status" value="1"/>
</dbReference>
<dbReference type="Proteomes" id="UP000460412">
    <property type="component" value="Unassembled WGS sequence"/>
</dbReference>
<dbReference type="Pfam" id="PF10387">
    <property type="entry name" value="DUF2442"/>
    <property type="match status" value="1"/>
</dbReference>
<keyword evidence="2" id="KW-1185">Reference proteome</keyword>
<accession>A0A7X3MJM7</accession>
<gene>
    <name evidence="1" type="ORF">GN277_19410</name>
</gene>